<dbReference type="AlphaFoldDB" id="A0A8J2VAC4"/>
<dbReference type="Gene3D" id="1.10.390.10">
    <property type="entry name" value="Neutral Protease Domain 2"/>
    <property type="match status" value="1"/>
</dbReference>
<dbReference type="RefSeq" id="WP_188440894.1">
    <property type="nucleotide sequence ID" value="NZ_BMGK01000005.1"/>
</dbReference>
<organism evidence="1 2">
    <name type="scientific">Planktosalinus lacus</name>
    <dbReference type="NCBI Taxonomy" id="1526573"/>
    <lineage>
        <taxon>Bacteria</taxon>
        <taxon>Pseudomonadati</taxon>
        <taxon>Bacteroidota</taxon>
        <taxon>Flavobacteriia</taxon>
        <taxon>Flavobacteriales</taxon>
        <taxon>Flavobacteriaceae</taxon>
        <taxon>Planktosalinus</taxon>
    </lineage>
</organism>
<protein>
    <recommendedName>
        <fullName evidence="3">Aminopeptidase</fullName>
    </recommendedName>
</protein>
<reference evidence="1" key="1">
    <citation type="journal article" date="2014" name="Int. J. Syst. Evol. Microbiol.">
        <title>Complete genome sequence of Corynebacterium casei LMG S-19264T (=DSM 44701T), isolated from a smear-ripened cheese.</title>
        <authorList>
            <consortium name="US DOE Joint Genome Institute (JGI-PGF)"/>
            <person name="Walter F."/>
            <person name="Albersmeier A."/>
            <person name="Kalinowski J."/>
            <person name="Ruckert C."/>
        </authorList>
    </citation>
    <scope>NUCLEOTIDE SEQUENCE</scope>
    <source>
        <strain evidence="1">CGMCC 1.12924</strain>
    </source>
</reference>
<name>A0A8J2VAC4_9FLAO</name>
<accession>A0A8J2VAC4</accession>
<evidence type="ECO:0000313" key="1">
    <source>
        <dbReference type="EMBL" id="GGD91110.1"/>
    </source>
</evidence>
<proteinExistence type="predicted"/>
<reference evidence="1" key="2">
    <citation type="submission" date="2020-09" db="EMBL/GenBank/DDBJ databases">
        <authorList>
            <person name="Sun Q."/>
            <person name="Zhou Y."/>
        </authorList>
    </citation>
    <scope>NUCLEOTIDE SEQUENCE</scope>
    <source>
        <strain evidence="1">CGMCC 1.12924</strain>
    </source>
</reference>
<sequence length="920" mass="108890">MAQHDLHIDVKLETKEHLLQIRQKIVYKNTSENTLDTIYFLDWANAFSKKTTPLAKRFTDNFQSQFHFERSHKRGKTIVHSISNEELNNLHWERGKERDILKATPHKPIKPGESYTFNLVYEVKLPDSKFTRYGHLKNGDYNLRYWFITPAVFNEDWKHFSHKNLDDFYMPLSNININFKTPDYFHLTSQLDVLSQRKENGFKNTQLFGIKRNAATIYLNQEPAFEVIITDDLEVHTSIDDKGLYPPLKAIQIDRIIKYLEQELGPYPFKKMVVSNEDYLQNPAWGLNQLPNFIRPFPDGFQYDIEQLKTITGVYIKNTIQINPREEHWLLSALQIYLIKKYTDRYYPDMKIVGNLSKVWGLRWFHGAQLNFNDQYPLLHLNSARLNIDQPLTTSRDSLIKFNAEIASGYKGGVGLNYLENYLGGETLSKSIQEFYNQYALKSTSVSSFETILKSNTQKNINWFFEEFVSTNKKLDYKIKKIEPSDDSLKVTIKNRRENAMPFPLFGMYKKNIVHTQWQEGFDSTQTITIPAYGADRVAIDYHQILPEFNKRNNYKKTSGLFNKPIQVRVLQDVEDPEYHQLFVIPIFEYNLYDGLTIGSRLYNKTVLAKNFLFKLDPQFGFTSKTFVGGGSLRYFHDFENKKMYSLRFGTSYNRFSYNTDLFYNKFNFWSTLAFREKNLRSNKRRFINLRNVYVKRDIDLDVVIPEEPNYNVINFQYVYANVNLIDHFTYKLDYELADKFQKIYATIQYRKLFLNNRQLNLRLFAGAFLKNNDRSGSDYFSFALDRPTDYMFDYNYYGRSESTGLFSQQLIIAEGGFKSKFETPFANRWILTLNSSTNIWRWIYAYGDVGMVNNRGLGTQTFFDTGVRLNLVADYFELYFPLYTSNGWEPGLDRYDQKIRFIVTLNPETLFRLFTRRWY</sequence>
<comment type="caution">
    <text evidence="1">The sequence shown here is derived from an EMBL/GenBank/DDBJ whole genome shotgun (WGS) entry which is preliminary data.</text>
</comment>
<evidence type="ECO:0008006" key="3">
    <source>
        <dbReference type="Google" id="ProtNLM"/>
    </source>
</evidence>
<keyword evidence="2" id="KW-1185">Reference proteome</keyword>
<gene>
    <name evidence="1" type="ORF">GCM10011312_13610</name>
</gene>
<dbReference type="Proteomes" id="UP000652231">
    <property type="component" value="Unassembled WGS sequence"/>
</dbReference>
<dbReference type="InterPro" id="IPR027268">
    <property type="entry name" value="Peptidase_M4/M1_CTD_sf"/>
</dbReference>
<dbReference type="EMBL" id="BMGK01000005">
    <property type="protein sequence ID" value="GGD91110.1"/>
    <property type="molecule type" value="Genomic_DNA"/>
</dbReference>
<evidence type="ECO:0000313" key="2">
    <source>
        <dbReference type="Proteomes" id="UP000652231"/>
    </source>
</evidence>
<dbReference type="SUPFAM" id="SSF55486">
    <property type="entry name" value="Metalloproteases ('zincins'), catalytic domain"/>
    <property type="match status" value="1"/>
</dbReference>